<feature type="transmembrane region" description="Helical" evidence="2">
    <location>
        <begin position="34"/>
        <end position="56"/>
    </location>
</feature>
<feature type="region of interest" description="Disordered" evidence="1">
    <location>
        <begin position="301"/>
        <end position="346"/>
    </location>
</feature>
<dbReference type="AlphaFoldDB" id="A0A0D0C8E3"/>
<evidence type="ECO:0000256" key="1">
    <source>
        <dbReference type="SAM" id="MobiDB-lite"/>
    </source>
</evidence>
<dbReference type="HOGENOM" id="CLU_760874_0_0_1"/>
<accession>A0A0D0C8E3</accession>
<reference evidence="3 4" key="1">
    <citation type="submission" date="2014-04" db="EMBL/GenBank/DDBJ databases">
        <title>Evolutionary Origins and Diversification of the Mycorrhizal Mutualists.</title>
        <authorList>
            <consortium name="DOE Joint Genome Institute"/>
            <consortium name="Mycorrhizal Genomics Consortium"/>
            <person name="Kohler A."/>
            <person name="Kuo A."/>
            <person name="Nagy L.G."/>
            <person name="Floudas D."/>
            <person name="Copeland A."/>
            <person name="Barry K.W."/>
            <person name="Cichocki N."/>
            <person name="Veneault-Fourrey C."/>
            <person name="LaButti K."/>
            <person name="Lindquist E.A."/>
            <person name="Lipzen A."/>
            <person name="Lundell T."/>
            <person name="Morin E."/>
            <person name="Murat C."/>
            <person name="Riley R."/>
            <person name="Ohm R."/>
            <person name="Sun H."/>
            <person name="Tunlid A."/>
            <person name="Henrissat B."/>
            <person name="Grigoriev I.V."/>
            <person name="Hibbett D.S."/>
            <person name="Martin F."/>
        </authorList>
    </citation>
    <scope>NUCLEOTIDE SEQUENCE [LARGE SCALE GENOMIC DNA]</scope>
    <source>
        <strain evidence="3 4">FD-317 M1</strain>
    </source>
</reference>
<feature type="transmembrane region" description="Helical" evidence="2">
    <location>
        <begin position="118"/>
        <end position="137"/>
    </location>
</feature>
<feature type="transmembrane region" description="Helical" evidence="2">
    <location>
        <begin position="261"/>
        <end position="285"/>
    </location>
</feature>
<dbReference type="OrthoDB" id="3226582at2759"/>
<keyword evidence="2" id="KW-1133">Transmembrane helix</keyword>
<feature type="compositionally biased region" description="Polar residues" evidence="1">
    <location>
        <begin position="304"/>
        <end position="326"/>
    </location>
</feature>
<dbReference type="EMBL" id="KN834783">
    <property type="protein sequence ID" value="KIK58779.1"/>
    <property type="molecule type" value="Genomic_DNA"/>
</dbReference>
<feature type="transmembrane region" description="Helical" evidence="2">
    <location>
        <begin position="68"/>
        <end position="94"/>
    </location>
</feature>
<keyword evidence="2" id="KW-0812">Transmembrane</keyword>
<sequence length="441" mass="48093">MESSSVQVESTLCPANFLCFPDRSAFRRVLNSDFIIPVALGLFSYGIFVVLFGLSMHVFRQKFLPGNIYVIATVLFFALATASIALNLALTFLLPIDPLKIAFFGPDEPGLGSFKLEYILRLLFMTSGLLSDVVLIHRCYHLWNSKKRIVFVPILLAVGSFGGIVTFIACMAINGAGVNPSYQLFIIVTAFQNTLLTGLIVGRVWWLNRQINRMLIERAQRAPLNLLWPVLISGVVFPLVLLATVINDAALPYSVYFYSDFLISPCLLTQIVGISSTLTIVFLGLSTDSVVGSVSVITKDPENHSSTTSAQNSREISSERTGSSLLSLIPGPDSSQSSRPIPSGINSNGLVRPYSLKFDRCSGTVETALSDEDHVLQSTSTGDGTVRPYNLKYSPPDGGDRDSEVDREGDIEAQSSAGGGEARPYTLKYEQPMENRSTAIH</sequence>
<feature type="compositionally biased region" description="Polar residues" evidence="1">
    <location>
        <begin position="333"/>
        <end position="346"/>
    </location>
</feature>
<feature type="transmembrane region" description="Helical" evidence="2">
    <location>
        <begin position="226"/>
        <end position="246"/>
    </location>
</feature>
<gene>
    <name evidence="3" type="ORF">GYMLUDRAFT_262342</name>
</gene>
<evidence type="ECO:0000256" key="2">
    <source>
        <dbReference type="SAM" id="Phobius"/>
    </source>
</evidence>
<feature type="transmembrane region" description="Helical" evidence="2">
    <location>
        <begin position="149"/>
        <end position="176"/>
    </location>
</feature>
<feature type="region of interest" description="Disordered" evidence="1">
    <location>
        <begin position="372"/>
        <end position="441"/>
    </location>
</feature>
<dbReference type="Proteomes" id="UP000053593">
    <property type="component" value="Unassembled WGS sequence"/>
</dbReference>
<keyword evidence="2" id="KW-0472">Membrane</keyword>
<proteinExistence type="predicted"/>
<keyword evidence="4" id="KW-1185">Reference proteome</keyword>
<feature type="transmembrane region" description="Helical" evidence="2">
    <location>
        <begin position="182"/>
        <end position="206"/>
    </location>
</feature>
<name>A0A0D0C8E3_9AGAR</name>
<protein>
    <submittedName>
        <fullName evidence="3">Uncharacterized protein</fullName>
    </submittedName>
</protein>
<organism evidence="3 4">
    <name type="scientific">Collybiopsis luxurians FD-317 M1</name>
    <dbReference type="NCBI Taxonomy" id="944289"/>
    <lineage>
        <taxon>Eukaryota</taxon>
        <taxon>Fungi</taxon>
        <taxon>Dikarya</taxon>
        <taxon>Basidiomycota</taxon>
        <taxon>Agaricomycotina</taxon>
        <taxon>Agaricomycetes</taxon>
        <taxon>Agaricomycetidae</taxon>
        <taxon>Agaricales</taxon>
        <taxon>Marasmiineae</taxon>
        <taxon>Omphalotaceae</taxon>
        <taxon>Collybiopsis</taxon>
        <taxon>Collybiopsis luxurians</taxon>
    </lineage>
</organism>
<feature type="compositionally biased region" description="Basic and acidic residues" evidence="1">
    <location>
        <begin position="398"/>
        <end position="410"/>
    </location>
</feature>
<evidence type="ECO:0000313" key="4">
    <source>
        <dbReference type="Proteomes" id="UP000053593"/>
    </source>
</evidence>
<evidence type="ECO:0000313" key="3">
    <source>
        <dbReference type="EMBL" id="KIK58779.1"/>
    </source>
</evidence>